<feature type="repeat" description="WD" evidence="4">
    <location>
        <begin position="201"/>
        <end position="236"/>
    </location>
</feature>
<dbReference type="Pfam" id="PF00400">
    <property type="entry name" value="WD40"/>
    <property type="match status" value="2"/>
</dbReference>
<evidence type="ECO:0000256" key="3">
    <source>
        <dbReference type="ARBA" id="ARBA00022737"/>
    </source>
</evidence>
<dbReference type="AlphaFoldDB" id="A0A2J7PHW4"/>
<evidence type="ECO:0000313" key="6">
    <source>
        <dbReference type="EMBL" id="PNF15925.1"/>
    </source>
</evidence>
<dbReference type="PANTHER" id="PTHR22889">
    <property type="entry name" value="WD REPEAT-CONTAINING PROTEIN 89"/>
    <property type="match status" value="1"/>
</dbReference>
<organism evidence="6 7">
    <name type="scientific">Cryptotermes secundus</name>
    <dbReference type="NCBI Taxonomy" id="105785"/>
    <lineage>
        <taxon>Eukaryota</taxon>
        <taxon>Metazoa</taxon>
        <taxon>Ecdysozoa</taxon>
        <taxon>Arthropoda</taxon>
        <taxon>Hexapoda</taxon>
        <taxon>Insecta</taxon>
        <taxon>Pterygota</taxon>
        <taxon>Neoptera</taxon>
        <taxon>Polyneoptera</taxon>
        <taxon>Dictyoptera</taxon>
        <taxon>Blattodea</taxon>
        <taxon>Blattoidea</taxon>
        <taxon>Termitoidae</taxon>
        <taxon>Kalotermitidae</taxon>
        <taxon>Cryptotermitinae</taxon>
        <taxon>Cryptotermes</taxon>
    </lineage>
</organism>
<evidence type="ECO:0000313" key="7">
    <source>
        <dbReference type="Proteomes" id="UP000235965"/>
    </source>
</evidence>
<dbReference type="InterPro" id="IPR001680">
    <property type="entry name" value="WD40_rpt"/>
</dbReference>
<feature type="repeat" description="WD" evidence="4">
    <location>
        <begin position="104"/>
        <end position="146"/>
    </location>
</feature>
<dbReference type="InParanoid" id="A0A2J7PHW4"/>
<evidence type="ECO:0000256" key="5">
    <source>
        <dbReference type="SAM" id="MobiDB-lite"/>
    </source>
</evidence>
<dbReference type="FunCoup" id="A0A2J7PHW4">
    <property type="interactions" value="1173"/>
</dbReference>
<reference evidence="6 7" key="1">
    <citation type="submission" date="2017-12" db="EMBL/GenBank/DDBJ databases">
        <title>Hemimetabolous genomes reveal molecular basis of termite eusociality.</title>
        <authorList>
            <person name="Harrison M.C."/>
            <person name="Jongepier E."/>
            <person name="Robertson H.M."/>
            <person name="Arning N."/>
            <person name="Bitard-Feildel T."/>
            <person name="Chao H."/>
            <person name="Childers C.P."/>
            <person name="Dinh H."/>
            <person name="Doddapaneni H."/>
            <person name="Dugan S."/>
            <person name="Gowin J."/>
            <person name="Greiner C."/>
            <person name="Han Y."/>
            <person name="Hu H."/>
            <person name="Hughes D.S.T."/>
            <person name="Huylmans A.-K."/>
            <person name="Kemena C."/>
            <person name="Kremer L.P.M."/>
            <person name="Lee S.L."/>
            <person name="Lopez-Ezquerra A."/>
            <person name="Mallet L."/>
            <person name="Monroy-Kuhn J.M."/>
            <person name="Moser A."/>
            <person name="Murali S.C."/>
            <person name="Muzny D.M."/>
            <person name="Otani S."/>
            <person name="Piulachs M.-D."/>
            <person name="Poelchau M."/>
            <person name="Qu J."/>
            <person name="Schaub F."/>
            <person name="Wada-Katsumata A."/>
            <person name="Worley K.C."/>
            <person name="Xie Q."/>
            <person name="Ylla G."/>
            <person name="Poulsen M."/>
            <person name="Gibbs R.A."/>
            <person name="Schal C."/>
            <person name="Richards S."/>
            <person name="Belles X."/>
            <person name="Korb J."/>
            <person name="Bornberg-Bauer E."/>
        </authorList>
    </citation>
    <scope>NUCLEOTIDE SEQUENCE [LARGE SCALE GENOMIC DNA]</scope>
    <source>
        <tissue evidence="6">Whole body</tissue>
    </source>
</reference>
<feature type="region of interest" description="Disordered" evidence="5">
    <location>
        <begin position="1"/>
        <end position="46"/>
    </location>
</feature>
<evidence type="ECO:0000256" key="4">
    <source>
        <dbReference type="PROSITE-ProRule" id="PRU00221"/>
    </source>
</evidence>
<dbReference type="Gene3D" id="2.130.10.10">
    <property type="entry name" value="YVTN repeat-like/Quinoprotein amine dehydrogenase"/>
    <property type="match status" value="2"/>
</dbReference>
<protein>
    <recommendedName>
        <fullName evidence="1">WD repeat-containing protein 89</fullName>
    </recommendedName>
</protein>
<dbReference type="InterPro" id="IPR019775">
    <property type="entry name" value="WD40_repeat_CS"/>
</dbReference>
<dbReference type="SUPFAM" id="SSF50978">
    <property type="entry name" value="WD40 repeat-like"/>
    <property type="match status" value="1"/>
</dbReference>
<dbReference type="Proteomes" id="UP000235965">
    <property type="component" value="Unassembled WGS sequence"/>
</dbReference>
<dbReference type="PROSITE" id="PS00678">
    <property type="entry name" value="WD_REPEATS_1"/>
    <property type="match status" value="1"/>
</dbReference>
<dbReference type="InterPro" id="IPR015943">
    <property type="entry name" value="WD40/YVTN_repeat-like_dom_sf"/>
</dbReference>
<dbReference type="InterPro" id="IPR039328">
    <property type="entry name" value="WDR89"/>
</dbReference>
<dbReference type="PROSITE" id="PS50294">
    <property type="entry name" value="WD_REPEATS_REGION"/>
    <property type="match status" value="1"/>
</dbReference>
<sequence length="416" mass="45619">MKADGAGTKSALNSEDPLSDTGSRMHGLEIESDDDDGDGDGDMSNPAEVFRMYSLQHEVAVARHRTYILHMNASVTSNPRVAVALSDQSCAIYDVTQLSKVETLCGHKGTVVNVRFSPGDESLVYSASSDGTIKLWDLRIGNQSAKEFKDDTEDSEKLKPLSDFDIAADGRFICGGTELIHDDAFLLFWDIRSTNLLGGYWESHTDDITQVCFHPTKPDTLASGSTDGLMNIFDISKACEEDALQLSLNTESSVAKIGWFPRESGSDMLSCITHTEDLQLWTSDGAYPFVQFSREKICHSMQRKLVESCFIVDAHQTNTLGEVLLLTTAGRGECLRTLAVNKNKLKPLSSLAGNKQIVRTSWYDRNSELLLTGGEGGLLSLWKPSTHSETDLGTNLKVNCYEVQTLSTALLPEALK</sequence>
<feature type="compositionally biased region" description="Acidic residues" evidence="5">
    <location>
        <begin position="30"/>
        <end position="41"/>
    </location>
</feature>
<keyword evidence="3" id="KW-0677">Repeat</keyword>
<dbReference type="OrthoDB" id="25131at2759"/>
<dbReference type="EMBL" id="NEVH01025130">
    <property type="protein sequence ID" value="PNF15925.1"/>
    <property type="molecule type" value="Genomic_DNA"/>
</dbReference>
<proteinExistence type="predicted"/>
<evidence type="ECO:0000256" key="1">
    <source>
        <dbReference type="ARBA" id="ARBA00021125"/>
    </source>
</evidence>
<gene>
    <name evidence="6" type="ORF">B7P43_G07482</name>
</gene>
<evidence type="ECO:0000256" key="2">
    <source>
        <dbReference type="ARBA" id="ARBA00022574"/>
    </source>
</evidence>
<dbReference type="PANTHER" id="PTHR22889:SF0">
    <property type="entry name" value="WD REPEAT-CONTAINING PROTEIN 89"/>
    <property type="match status" value="1"/>
</dbReference>
<accession>A0A2J7PHW4</accession>
<dbReference type="InterPro" id="IPR036322">
    <property type="entry name" value="WD40_repeat_dom_sf"/>
</dbReference>
<dbReference type="PROSITE" id="PS50082">
    <property type="entry name" value="WD_REPEATS_2"/>
    <property type="match status" value="2"/>
</dbReference>
<dbReference type="STRING" id="105785.A0A2J7PHW4"/>
<keyword evidence="2 4" id="KW-0853">WD repeat</keyword>
<name>A0A2J7PHW4_9NEOP</name>
<dbReference type="SMART" id="SM00320">
    <property type="entry name" value="WD40"/>
    <property type="match status" value="4"/>
</dbReference>
<keyword evidence="7" id="KW-1185">Reference proteome</keyword>
<comment type="caution">
    <text evidence="6">The sequence shown here is derived from an EMBL/GenBank/DDBJ whole genome shotgun (WGS) entry which is preliminary data.</text>
</comment>